<dbReference type="eggNOG" id="COG0438">
    <property type="taxonomic scope" value="Bacteria"/>
</dbReference>
<evidence type="ECO:0000256" key="1">
    <source>
        <dbReference type="SAM" id="MobiDB-lite"/>
    </source>
</evidence>
<dbReference type="EMBL" id="CP000697">
    <property type="protein sequence ID" value="ABQ31095.1"/>
    <property type="molecule type" value="Genomic_DNA"/>
</dbReference>
<proteinExistence type="predicted"/>
<dbReference type="Proteomes" id="UP000000245">
    <property type="component" value="Chromosome"/>
</dbReference>
<dbReference type="InterPro" id="IPR006637">
    <property type="entry name" value="ChW"/>
</dbReference>
<dbReference type="KEGG" id="acr:Acry_1894"/>
<evidence type="ECO:0008006" key="4">
    <source>
        <dbReference type="Google" id="ProtNLM"/>
    </source>
</evidence>
<feature type="compositionally biased region" description="Low complexity" evidence="1">
    <location>
        <begin position="1"/>
        <end position="34"/>
    </location>
</feature>
<evidence type="ECO:0000313" key="2">
    <source>
        <dbReference type="EMBL" id="ABQ31095.1"/>
    </source>
</evidence>
<dbReference type="HOGENOM" id="CLU_053664_0_0_5"/>
<name>A5FZR3_ACICJ</name>
<feature type="region of interest" description="Disordered" evidence="1">
    <location>
        <begin position="1"/>
        <end position="43"/>
    </location>
</feature>
<keyword evidence="3" id="KW-1185">Reference proteome</keyword>
<dbReference type="Pfam" id="PF07538">
    <property type="entry name" value="ChW"/>
    <property type="match status" value="1"/>
</dbReference>
<dbReference type="STRING" id="349163.Acry_1894"/>
<reference evidence="2 3" key="1">
    <citation type="submission" date="2007-05" db="EMBL/GenBank/DDBJ databases">
        <title>Complete sequence of chromosome of Acidiphilium cryptum JF-5.</title>
        <authorList>
            <consortium name="US DOE Joint Genome Institute"/>
            <person name="Copeland A."/>
            <person name="Lucas S."/>
            <person name="Lapidus A."/>
            <person name="Barry K."/>
            <person name="Detter J.C."/>
            <person name="Glavina del Rio T."/>
            <person name="Hammon N."/>
            <person name="Israni S."/>
            <person name="Dalin E."/>
            <person name="Tice H."/>
            <person name="Pitluck S."/>
            <person name="Sims D."/>
            <person name="Brettin T."/>
            <person name="Bruce D."/>
            <person name="Han C."/>
            <person name="Schmutz J."/>
            <person name="Larimer F."/>
            <person name="Land M."/>
            <person name="Hauser L."/>
            <person name="Kyrpides N."/>
            <person name="Kim E."/>
            <person name="Magnuson T."/>
            <person name="Richardson P."/>
        </authorList>
    </citation>
    <scope>NUCLEOTIDE SEQUENCE [LARGE SCALE GENOMIC DNA]</scope>
    <source>
        <strain evidence="2 3">JF-5</strain>
    </source>
</reference>
<accession>A5FZR3</accession>
<protein>
    <recommendedName>
        <fullName evidence="4">Hydrophobic W protein</fullName>
    </recommendedName>
</protein>
<organism evidence="2 3">
    <name type="scientific">Acidiphilium cryptum (strain JF-5)</name>
    <dbReference type="NCBI Taxonomy" id="349163"/>
    <lineage>
        <taxon>Bacteria</taxon>
        <taxon>Pseudomonadati</taxon>
        <taxon>Pseudomonadota</taxon>
        <taxon>Alphaproteobacteria</taxon>
        <taxon>Acetobacterales</taxon>
        <taxon>Acidocellaceae</taxon>
        <taxon>Acidiphilium</taxon>
    </lineage>
</organism>
<gene>
    <name evidence="2" type="ordered locus">Acry_1894</name>
</gene>
<dbReference type="AlphaFoldDB" id="A5FZR3"/>
<evidence type="ECO:0000313" key="3">
    <source>
        <dbReference type="Proteomes" id="UP000000245"/>
    </source>
</evidence>
<sequence length="324" mass="33511">METRPMAKTPAPARKTPTRAASRPAASRPAAARPVAPPPAAAPAQAAAKAAGVEELKVSAHMMTLDAGLFCIVNEANPAAAQRGGLPGVRVSPPPLAPDSVEILAFRPDGWLSGLGDAALVRVARGPARVMVTVYQLPGQADSAPRLQVLRLAAATGAPAAPPVPPPAAVPVAAVPAAPVRMDLLAHIQTRGDVGARFGDWLGEAGSGHWIEGIAIAAPEGIDPADLTYQAVLGRGWLSPWVEAGHYCGSRGMALPLLGFRVRLQGEAAKRFDLRCEATFIDGSKTRPVGNDETCESESLAALESMRVTLLPRAAAKPAPRGRR</sequence>